<proteinExistence type="predicted"/>
<sequence>MLQPIANAPENIVAYQAIGEVTKEDFDRVMREADEKIAKYDELNYLLKLDTPIKNFTFSAWMNDAWFGIKNLTKWNRCAIVTDKESIQKFTEIFSKVMVGEFRGYDPEKLQEAMEWVSKEA</sequence>
<dbReference type="InterPro" id="IPR038396">
    <property type="entry name" value="SpoIIAA-like_sf"/>
</dbReference>
<dbReference type="RefSeq" id="WP_263038773.1">
    <property type="nucleotide sequence ID" value="NZ_JAOTPL010000022.1"/>
</dbReference>
<keyword evidence="2" id="KW-1185">Reference proteome</keyword>
<dbReference type="Proteomes" id="UP001209317">
    <property type="component" value="Unassembled WGS sequence"/>
</dbReference>
<name>A0AAE3IQ07_9BACT</name>
<protein>
    <submittedName>
        <fullName evidence="1">STAS/SEC14 domain-containing protein</fullName>
    </submittedName>
</protein>
<gene>
    <name evidence="1" type="ORF">OD355_12220</name>
</gene>
<dbReference type="Gene3D" id="3.40.50.10600">
    <property type="entry name" value="SpoIIaa-like domains"/>
    <property type="match status" value="1"/>
</dbReference>
<dbReference type="InterPro" id="IPR021866">
    <property type="entry name" value="SpoIIAA-like"/>
</dbReference>
<dbReference type="Pfam" id="PF11964">
    <property type="entry name" value="SpoIIAA-like"/>
    <property type="match status" value="1"/>
</dbReference>
<evidence type="ECO:0000313" key="1">
    <source>
        <dbReference type="EMBL" id="MCU7695285.1"/>
    </source>
</evidence>
<comment type="caution">
    <text evidence="1">The sequence shown here is derived from an EMBL/GenBank/DDBJ whole genome shotgun (WGS) entry which is preliminary data.</text>
</comment>
<dbReference type="EMBL" id="JAOTPL010000022">
    <property type="protein sequence ID" value="MCU7695285.1"/>
    <property type="molecule type" value="Genomic_DNA"/>
</dbReference>
<dbReference type="InterPro" id="IPR036513">
    <property type="entry name" value="STAS_dom_sf"/>
</dbReference>
<evidence type="ECO:0000313" key="2">
    <source>
        <dbReference type="Proteomes" id="UP001209317"/>
    </source>
</evidence>
<dbReference type="AlphaFoldDB" id="A0AAE3IQ07"/>
<reference evidence="1" key="1">
    <citation type="submission" date="2022-10" db="EMBL/GenBank/DDBJ databases">
        <authorList>
            <person name="Kim H.S."/>
            <person name="Kim J.-S."/>
            <person name="Suh M.K."/>
            <person name="Eom M.K."/>
            <person name="Lee J.-S."/>
        </authorList>
    </citation>
    <scope>NUCLEOTIDE SEQUENCE</scope>
    <source>
        <strain evidence="1">LIP-5</strain>
    </source>
</reference>
<dbReference type="SUPFAM" id="SSF52091">
    <property type="entry name" value="SpoIIaa-like"/>
    <property type="match status" value="1"/>
</dbReference>
<accession>A0AAE3IQ07</accession>
<organism evidence="1 2">
    <name type="scientific">Haoranjiania flava</name>
    <dbReference type="NCBI Taxonomy" id="1856322"/>
    <lineage>
        <taxon>Bacteria</taxon>
        <taxon>Pseudomonadati</taxon>
        <taxon>Bacteroidota</taxon>
        <taxon>Chitinophagia</taxon>
        <taxon>Chitinophagales</taxon>
        <taxon>Chitinophagaceae</taxon>
        <taxon>Haoranjiania</taxon>
    </lineage>
</organism>